<name>V7AHK6_PHAVU</name>
<dbReference type="PANTHER" id="PTHR14155:SF610">
    <property type="entry name" value="OS01G0755700 PROTEIN"/>
    <property type="match status" value="1"/>
</dbReference>
<dbReference type="GO" id="GO:0008270">
    <property type="term" value="F:zinc ion binding"/>
    <property type="evidence" value="ECO:0007669"/>
    <property type="project" value="UniProtKB-KW"/>
</dbReference>
<evidence type="ECO:0000256" key="6">
    <source>
        <dbReference type="ARBA" id="ARBA00022833"/>
    </source>
</evidence>
<evidence type="ECO:0000256" key="9">
    <source>
        <dbReference type="SAM" id="Phobius"/>
    </source>
</evidence>
<gene>
    <name evidence="11" type="ORF">PHAVU_011G087200g</name>
</gene>
<dbReference type="Pfam" id="PF13639">
    <property type="entry name" value="zf-RING_2"/>
    <property type="match status" value="1"/>
</dbReference>
<feature type="domain" description="RING-type" evidence="10">
    <location>
        <begin position="116"/>
        <end position="158"/>
    </location>
</feature>
<comment type="catalytic activity">
    <reaction evidence="1">
        <text>S-ubiquitinyl-[E2 ubiquitin-conjugating enzyme]-L-cysteine + [acceptor protein]-L-lysine = [E2 ubiquitin-conjugating enzyme]-L-cysteine + N(6)-ubiquitinyl-[acceptor protein]-L-lysine.</text>
        <dbReference type="EC" id="2.3.2.27"/>
    </reaction>
</comment>
<dbReference type="InterPro" id="IPR053238">
    <property type="entry name" value="RING-H2_zinc_finger"/>
</dbReference>
<dbReference type="AlphaFoldDB" id="V7AHK6"/>
<keyword evidence="3" id="KW-0479">Metal-binding</keyword>
<evidence type="ECO:0000256" key="8">
    <source>
        <dbReference type="PROSITE-ProRule" id="PRU00175"/>
    </source>
</evidence>
<evidence type="ECO:0000256" key="5">
    <source>
        <dbReference type="ARBA" id="ARBA00022786"/>
    </source>
</evidence>
<dbReference type="Gramene" id="ESW04343">
    <property type="protein sequence ID" value="ESW04343"/>
    <property type="gene ID" value="PHAVU_011G087200g"/>
</dbReference>
<evidence type="ECO:0000313" key="12">
    <source>
        <dbReference type="Proteomes" id="UP000000226"/>
    </source>
</evidence>
<dbReference type="InterPro" id="IPR013083">
    <property type="entry name" value="Znf_RING/FYVE/PHD"/>
</dbReference>
<comment type="similarity">
    <text evidence="7">Belongs to the RING-type zinc finger family. ATL subfamily.</text>
</comment>
<dbReference type="Gene3D" id="3.30.40.10">
    <property type="entry name" value="Zinc/RING finger domain, C3HC4 (zinc finger)"/>
    <property type="match status" value="1"/>
</dbReference>
<dbReference type="Proteomes" id="UP000000226">
    <property type="component" value="Chromosome 11"/>
</dbReference>
<dbReference type="InterPro" id="IPR001841">
    <property type="entry name" value="Znf_RING"/>
</dbReference>
<reference evidence="12" key="1">
    <citation type="journal article" date="2014" name="Nat. Genet.">
        <title>A reference genome for common bean and genome-wide analysis of dual domestications.</title>
        <authorList>
            <person name="Schmutz J."/>
            <person name="McClean P.E."/>
            <person name="Mamidi S."/>
            <person name="Wu G.A."/>
            <person name="Cannon S.B."/>
            <person name="Grimwood J."/>
            <person name="Jenkins J."/>
            <person name="Shu S."/>
            <person name="Song Q."/>
            <person name="Chavarro C."/>
            <person name="Torres-Torres M."/>
            <person name="Geffroy V."/>
            <person name="Moghaddam S.M."/>
            <person name="Gao D."/>
            <person name="Abernathy B."/>
            <person name="Barry K."/>
            <person name="Blair M."/>
            <person name="Brick M.A."/>
            <person name="Chovatia M."/>
            <person name="Gepts P."/>
            <person name="Goodstein D.M."/>
            <person name="Gonzales M."/>
            <person name="Hellsten U."/>
            <person name="Hyten D.L."/>
            <person name="Jia G."/>
            <person name="Kelly J.D."/>
            <person name="Kudrna D."/>
            <person name="Lee R."/>
            <person name="Richard M.M."/>
            <person name="Miklas P.N."/>
            <person name="Osorno J.M."/>
            <person name="Rodrigues J."/>
            <person name="Thareau V."/>
            <person name="Urrea C.A."/>
            <person name="Wang M."/>
            <person name="Yu Y."/>
            <person name="Zhang M."/>
            <person name="Wing R.A."/>
            <person name="Cregan P.B."/>
            <person name="Rokhsar D.S."/>
            <person name="Jackson S.A."/>
        </authorList>
    </citation>
    <scope>NUCLEOTIDE SEQUENCE [LARGE SCALE GENOMIC DNA]</scope>
    <source>
        <strain evidence="12">cv. G19833</strain>
    </source>
</reference>
<keyword evidence="6" id="KW-0862">Zinc</keyword>
<dbReference type="SMR" id="V7AHK6"/>
<keyword evidence="12" id="KW-1185">Reference proteome</keyword>
<dbReference type="STRING" id="3885.V7AHK6"/>
<keyword evidence="9" id="KW-1133">Transmembrane helix</keyword>
<dbReference type="GO" id="GO:0061630">
    <property type="term" value="F:ubiquitin protein ligase activity"/>
    <property type="evidence" value="ECO:0007669"/>
    <property type="project" value="UniProtKB-EC"/>
</dbReference>
<dbReference type="SUPFAM" id="SSF57850">
    <property type="entry name" value="RING/U-box"/>
    <property type="match status" value="1"/>
</dbReference>
<evidence type="ECO:0000256" key="2">
    <source>
        <dbReference type="ARBA" id="ARBA00012483"/>
    </source>
</evidence>
<sequence length="191" mass="21003">MNFSYRRLLLQNEDVPISTSMPPFPNAKHVTNASSPQVSLGSSQVSTRPVFTSSVAYVFLILFTTFFFIGFVFLYFQQHSSASDSESRAIRRRAASDSVASKSLAVVAETARQGECAICLEEVGEGGAVKMIAYCKHVFHAECIDRWLEKQVTCPVCRCCCERCGEVESVTVRGGEGEGEDTEVISVTNFD</sequence>
<keyword evidence="5" id="KW-0833">Ubl conjugation pathway</keyword>
<accession>V7AHK6</accession>
<evidence type="ECO:0000259" key="10">
    <source>
        <dbReference type="PROSITE" id="PS50089"/>
    </source>
</evidence>
<organism evidence="11 12">
    <name type="scientific">Phaseolus vulgaris</name>
    <name type="common">Kidney bean</name>
    <name type="synonym">French bean</name>
    <dbReference type="NCBI Taxonomy" id="3885"/>
    <lineage>
        <taxon>Eukaryota</taxon>
        <taxon>Viridiplantae</taxon>
        <taxon>Streptophyta</taxon>
        <taxon>Embryophyta</taxon>
        <taxon>Tracheophyta</taxon>
        <taxon>Spermatophyta</taxon>
        <taxon>Magnoliopsida</taxon>
        <taxon>eudicotyledons</taxon>
        <taxon>Gunneridae</taxon>
        <taxon>Pentapetalae</taxon>
        <taxon>rosids</taxon>
        <taxon>fabids</taxon>
        <taxon>Fabales</taxon>
        <taxon>Fabaceae</taxon>
        <taxon>Papilionoideae</taxon>
        <taxon>50 kb inversion clade</taxon>
        <taxon>NPAAA clade</taxon>
        <taxon>indigoferoid/millettioid clade</taxon>
        <taxon>Phaseoleae</taxon>
        <taxon>Phaseolus</taxon>
    </lineage>
</organism>
<dbReference type="PROSITE" id="PS50089">
    <property type="entry name" value="ZF_RING_2"/>
    <property type="match status" value="1"/>
</dbReference>
<dbReference type="EMBL" id="CM002298">
    <property type="protein sequence ID" value="ESW04343.1"/>
    <property type="molecule type" value="Genomic_DNA"/>
</dbReference>
<dbReference type="PANTHER" id="PTHR14155">
    <property type="entry name" value="RING FINGER DOMAIN-CONTAINING"/>
    <property type="match status" value="1"/>
</dbReference>
<keyword evidence="9" id="KW-0472">Membrane</keyword>
<keyword evidence="9" id="KW-0812">Transmembrane</keyword>
<feature type="transmembrane region" description="Helical" evidence="9">
    <location>
        <begin position="55"/>
        <end position="76"/>
    </location>
</feature>
<evidence type="ECO:0000256" key="4">
    <source>
        <dbReference type="ARBA" id="ARBA00022771"/>
    </source>
</evidence>
<dbReference type="OMA" id="CRCCCER"/>
<dbReference type="SMART" id="SM00184">
    <property type="entry name" value="RING"/>
    <property type="match status" value="1"/>
</dbReference>
<protein>
    <recommendedName>
        <fullName evidence="2">RING-type E3 ubiquitin transferase</fullName>
        <ecNumber evidence="2">2.3.2.27</ecNumber>
    </recommendedName>
</protein>
<dbReference type="OrthoDB" id="1730639at2759"/>
<dbReference type="eggNOG" id="KOG0800">
    <property type="taxonomic scope" value="Eukaryota"/>
</dbReference>
<keyword evidence="4 8" id="KW-0863">Zinc-finger</keyword>
<evidence type="ECO:0000256" key="1">
    <source>
        <dbReference type="ARBA" id="ARBA00000900"/>
    </source>
</evidence>
<evidence type="ECO:0000313" key="11">
    <source>
        <dbReference type="EMBL" id="ESW04343.1"/>
    </source>
</evidence>
<evidence type="ECO:0000256" key="3">
    <source>
        <dbReference type="ARBA" id="ARBA00022723"/>
    </source>
</evidence>
<evidence type="ECO:0000256" key="7">
    <source>
        <dbReference type="ARBA" id="ARBA00024209"/>
    </source>
</evidence>
<proteinExistence type="inferred from homology"/>
<dbReference type="EC" id="2.3.2.27" evidence="2"/>